<feature type="region of interest" description="Disordered" evidence="1">
    <location>
        <begin position="73"/>
        <end position="94"/>
    </location>
</feature>
<sequence>MTISKDLFLAILSMDSYNRGYGAGIELSDAVDTQIGGAKISKTSEQIAEMSAEAQAAGFYAIAYDVDGSGPSGLADKTVVPNQTSRAGLTPPLT</sequence>
<gene>
    <name evidence="2" type="ORF">BAR1_13340</name>
</gene>
<organism evidence="2 3">
    <name type="scientific">Profundibacter amoris</name>
    <dbReference type="NCBI Taxonomy" id="2171755"/>
    <lineage>
        <taxon>Bacteria</taxon>
        <taxon>Pseudomonadati</taxon>
        <taxon>Pseudomonadota</taxon>
        <taxon>Alphaproteobacteria</taxon>
        <taxon>Rhodobacterales</taxon>
        <taxon>Paracoccaceae</taxon>
        <taxon>Profundibacter</taxon>
    </lineage>
</organism>
<dbReference type="KEGG" id="pamo:BAR1_13340"/>
<dbReference type="OrthoDB" id="475207at2"/>
<accession>A0A347UIZ4</accession>
<evidence type="ECO:0000256" key="1">
    <source>
        <dbReference type="SAM" id="MobiDB-lite"/>
    </source>
</evidence>
<dbReference type="Proteomes" id="UP000261704">
    <property type="component" value="Chromosome"/>
</dbReference>
<name>A0A347UIZ4_9RHOB</name>
<dbReference type="RefSeq" id="WP_118943476.1">
    <property type="nucleotide sequence ID" value="NZ_CP032125.1"/>
</dbReference>
<evidence type="ECO:0000313" key="2">
    <source>
        <dbReference type="EMBL" id="AXX98822.1"/>
    </source>
</evidence>
<keyword evidence="3" id="KW-1185">Reference proteome</keyword>
<evidence type="ECO:0000313" key="3">
    <source>
        <dbReference type="Proteomes" id="UP000261704"/>
    </source>
</evidence>
<reference evidence="2 3" key="1">
    <citation type="submission" date="2018-09" db="EMBL/GenBank/DDBJ databases">
        <title>Profundibacter amoris BAR1 gen. nov., sp. nov., a new member of the Roseobacter clade isolated at Lokis Castle Vent Field on the Arctic Mid-Oceanic Ridge.</title>
        <authorList>
            <person name="Le Moine Bauer S."/>
            <person name="Sjoeberg A.G."/>
            <person name="L'Haridon S."/>
            <person name="Stokke R."/>
            <person name="Roalkvam I."/>
            <person name="Steen I.H."/>
            <person name="Dahle H."/>
        </authorList>
    </citation>
    <scope>NUCLEOTIDE SEQUENCE [LARGE SCALE GENOMIC DNA]</scope>
    <source>
        <strain evidence="2 3">BAR1</strain>
    </source>
</reference>
<dbReference type="AlphaFoldDB" id="A0A347UIZ4"/>
<protein>
    <submittedName>
        <fullName evidence="2">Uncharacterized protein</fullName>
    </submittedName>
</protein>
<dbReference type="EMBL" id="CP032125">
    <property type="protein sequence ID" value="AXX98822.1"/>
    <property type="molecule type" value="Genomic_DNA"/>
</dbReference>
<proteinExistence type="predicted"/>